<dbReference type="Proteomes" id="UP000243081">
    <property type="component" value="Unassembled WGS sequence"/>
</dbReference>
<accession>A0A179I1T3</accession>
<gene>
    <name evidence="1" type="ORF">LLEC1_01693</name>
</gene>
<keyword evidence="2" id="KW-1185">Reference proteome</keyword>
<protein>
    <submittedName>
        <fullName evidence="1">Uncharacterized protein</fullName>
    </submittedName>
</protein>
<proteinExistence type="predicted"/>
<dbReference type="EMBL" id="LUKN01004582">
    <property type="protein sequence ID" value="OAQ95801.1"/>
    <property type="molecule type" value="Genomic_DNA"/>
</dbReference>
<evidence type="ECO:0000313" key="2">
    <source>
        <dbReference type="Proteomes" id="UP000243081"/>
    </source>
</evidence>
<name>A0A179I1T3_CORDF</name>
<comment type="caution">
    <text evidence="1">The sequence shown here is derived from an EMBL/GenBank/DDBJ whole genome shotgun (WGS) entry which is preliminary data.</text>
</comment>
<dbReference type="OrthoDB" id="4870502at2759"/>
<sequence>MFSAKNAERNARRAASASRWELVGLAVAGARAVYATDLTTEHITSLRHEGKRSGLSYEIQEHALDVTNEAKTTKVLKKIIADDGASTFTLPMLVLSCTEYKCGLQLTAVLPVPLARETWTFSPDADTSYNDDMVNIMQR</sequence>
<evidence type="ECO:0000313" key="1">
    <source>
        <dbReference type="EMBL" id="OAQ95801.1"/>
    </source>
</evidence>
<dbReference type="AlphaFoldDB" id="A0A179I1T3"/>
<organism evidence="1 2">
    <name type="scientific">Cordyceps confragosa</name>
    <name type="common">Lecanicillium lecanii</name>
    <dbReference type="NCBI Taxonomy" id="2714763"/>
    <lineage>
        <taxon>Eukaryota</taxon>
        <taxon>Fungi</taxon>
        <taxon>Dikarya</taxon>
        <taxon>Ascomycota</taxon>
        <taxon>Pezizomycotina</taxon>
        <taxon>Sordariomycetes</taxon>
        <taxon>Hypocreomycetidae</taxon>
        <taxon>Hypocreales</taxon>
        <taxon>Cordycipitaceae</taxon>
        <taxon>Akanthomyces</taxon>
    </lineage>
</organism>
<reference evidence="1 2" key="1">
    <citation type="submission" date="2016-03" db="EMBL/GenBank/DDBJ databases">
        <title>Fine-scale spatial genetic structure of a fungal parasite of coffee scale insects.</title>
        <authorList>
            <person name="Jackson D."/>
            <person name="Zemenick K.A."/>
            <person name="Malloure B."/>
            <person name="Quandt C.A."/>
            <person name="James T.Y."/>
        </authorList>
    </citation>
    <scope>NUCLEOTIDE SEQUENCE [LARGE SCALE GENOMIC DNA]</scope>
    <source>
        <strain evidence="1 2">UM487</strain>
    </source>
</reference>